<reference evidence="1 2" key="1">
    <citation type="submission" date="2022-12" db="EMBL/GenBank/DDBJ databases">
        <title>Chromosome-level genome of Tegillarca granosa.</title>
        <authorList>
            <person name="Kim J."/>
        </authorList>
    </citation>
    <scope>NUCLEOTIDE SEQUENCE [LARGE SCALE GENOMIC DNA]</scope>
    <source>
        <strain evidence="1">Teg-2019</strain>
        <tissue evidence="1">Adductor muscle</tissue>
    </source>
</reference>
<dbReference type="Proteomes" id="UP001217089">
    <property type="component" value="Unassembled WGS sequence"/>
</dbReference>
<protein>
    <submittedName>
        <fullName evidence="1">Uncharacterized protein</fullName>
    </submittedName>
</protein>
<evidence type="ECO:0000313" key="2">
    <source>
        <dbReference type="Proteomes" id="UP001217089"/>
    </source>
</evidence>
<evidence type="ECO:0000313" key="1">
    <source>
        <dbReference type="EMBL" id="KAJ8298199.1"/>
    </source>
</evidence>
<organism evidence="1 2">
    <name type="scientific">Tegillarca granosa</name>
    <name type="common">Malaysian cockle</name>
    <name type="synonym">Anadara granosa</name>
    <dbReference type="NCBI Taxonomy" id="220873"/>
    <lineage>
        <taxon>Eukaryota</taxon>
        <taxon>Metazoa</taxon>
        <taxon>Spiralia</taxon>
        <taxon>Lophotrochozoa</taxon>
        <taxon>Mollusca</taxon>
        <taxon>Bivalvia</taxon>
        <taxon>Autobranchia</taxon>
        <taxon>Pteriomorphia</taxon>
        <taxon>Arcoida</taxon>
        <taxon>Arcoidea</taxon>
        <taxon>Arcidae</taxon>
        <taxon>Tegillarca</taxon>
    </lineage>
</organism>
<gene>
    <name evidence="1" type="ORF">KUTeg_024730</name>
</gene>
<proteinExistence type="predicted"/>
<name>A0ABQ9E259_TEGGR</name>
<dbReference type="EMBL" id="JARBDR010000923">
    <property type="protein sequence ID" value="KAJ8298199.1"/>
    <property type="molecule type" value="Genomic_DNA"/>
</dbReference>
<accession>A0ABQ9E259</accession>
<keyword evidence="2" id="KW-1185">Reference proteome</keyword>
<comment type="caution">
    <text evidence="1">The sequence shown here is derived from an EMBL/GenBank/DDBJ whole genome shotgun (WGS) entry which is preliminary data.</text>
</comment>
<sequence length="215" mass="25191">MEYRVKQSNLIQSQKSRTQGCFQNVLLFEVLINEMSIDVVYYKPLCITINFTIVGAIERETKRLDCKIKDIEKSTTAISNFFDEQKKSVTNLNVTMKDISKRMDNQAMVVYKTISEIKSENEKLRESVIDLQMRSLQNCVEEIHEFFEKELKLENSQDIKIDRAHRLGAKRDSQQFSQTNTVPKENKERWKLLQPTLDELLKKGGKPYFKGDKLL</sequence>